<proteinExistence type="predicted"/>
<keyword evidence="2" id="KW-1185">Reference proteome</keyword>
<accession>A0ACB9GSU4</accession>
<evidence type="ECO:0000313" key="2">
    <source>
        <dbReference type="Proteomes" id="UP001056120"/>
    </source>
</evidence>
<dbReference type="Proteomes" id="UP001056120">
    <property type="component" value="Linkage Group LG13"/>
</dbReference>
<name>A0ACB9GSU4_9ASTR</name>
<reference evidence="1 2" key="2">
    <citation type="journal article" date="2022" name="Mol. Ecol. Resour.">
        <title>The genomes of chicory, endive, great burdock and yacon provide insights into Asteraceae paleo-polyploidization history and plant inulin production.</title>
        <authorList>
            <person name="Fan W."/>
            <person name="Wang S."/>
            <person name="Wang H."/>
            <person name="Wang A."/>
            <person name="Jiang F."/>
            <person name="Liu H."/>
            <person name="Zhao H."/>
            <person name="Xu D."/>
            <person name="Zhang Y."/>
        </authorList>
    </citation>
    <scope>NUCLEOTIDE SEQUENCE [LARGE SCALE GENOMIC DNA]</scope>
    <source>
        <strain evidence="2">cv. Yunnan</strain>
        <tissue evidence="1">Leaves</tissue>
    </source>
</reference>
<evidence type="ECO:0000313" key="1">
    <source>
        <dbReference type="EMBL" id="KAI3786276.1"/>
    </source>
</evidence>
<reference evidence="2" key="1">
    <citation type="journal article" date="2022" name="Mol. Ecol. Resour.">
        <title>The genomes of chicory, endive, great burdock and yacon provide insights into Asteraceae palaeo-polyploidization history and plant inulin production.</title>
        <authorList>
            <person name="Fan W."/>
            <person name="Wang S."/>
            <person name="Wang H."/>
            <person name="Wang A."/>
            <person name="Jiang F."/>
            <person name="Liu H."/>
            <person name="Zhao H."/>
            <person name="Xu D."/>
            <person name="Zhang Y."/>
        </authorList>
    </citation>
    <scope>NUCLEOTIDE SEQUENCE [LARGE SCALE GENOMIC DNA]</scope>
    <source>
        <strain evidence="2">cv. Yunnan</strain>
    </source>
</reference>
<sequence length="475" mass="54803">MISGSQKLRKDSFVSPHFVLDLTELMTTFIIFLLLHLCFLLKSGEAQVRKDLITNAAEKTLNGFDENTLFSPYTKQEWRSYQDKKINEGRKTQLNFIITYPNKTAVKGAKLHIKQLTSDFHWGCGMTHRIINNPAYKKWFASKFTAADFHNELKWYYTEPQPGQENYTDPDTMLKFADEHGIIVRGHTVLWDDVKYQQKWVKKLSPKKLLQAANKRVDSVVKRYKGRLVGWDVMNENLHHNFFEKRLGKNASAIFYNRVYNIDPNTTLYMNEFNTTEHVNDKWAAPEKYLRRLKKIRAYPGNNGMKMGIGLQCHYGAKPIDLHYVRNSLSLLSQVGLPIWLTELDVKMDPALENKSQLQVIYLEEILRESFSHASVKAIIIWTGASIDGCDVMCMTNEKLENTPVGDLIDRLMEEWKTGNTEVVSDSNGISKVSMFNGRYEVTVVDPFTNVSSRVTFKVDKVSLPDENVHLQILV</sequence>
<protein>
    <submittedName>
        <fullName evidence="1">Uncharacterized protein</fullName>
    </submittedName>
</protein>
<comment type="caution">
    <text evidence="1">The sequence shown here is derived from an EMBL/GenBank/DDBJ whole genome shotgun (WGS) entry which is preliminary data.</text>
</comment>
<gene>
    <name evidence="1" type="ORF">L1987_39838</name>
</gene>
<dbReference type="EMBL" id="CM042030">
    <property type="protein sequence ID" value="KAI3786276.1"/>
    <property type="molecule type" value="Genomic_DNA"/>
</dbReference>
<organism evidence="1 2">
    <name type="scientific">Smallanthus sonchifolius</name>
    <dbReference type="NCBI Taxonomy" id="185202"/>
    <lineage>
        <taxon>Eukaryota</taxon>
        <taxon>Viridiplantae</taxon>
        <taxon>Streptophyta</taxon>
        <taxon>Embryophyta</taxon>
        <taxon>Tracheophyta</taxon>
        <taxon>Spermatophyta</taxon>
        <taxon>Magnoliopsida</taxon>
        <taxon>eudicotyledons</taxon>
        <taxon>Gunneridae</taxon>
        <taxon>Pentapetalae</taxon>
        <taxon>asterids</taxon>
        <taxon>campanulids</taxon>
        <taxon>Asterales</taxon>
        <taxon>Asteraceae</taxon>
        <taxon>Asteroideae</taxon>
        <taxon>Heliantheae alliance</taxon>
        <taxon>Millerieae</taxon>
        <taxon>Smallanthus</taxon>
    </lineage>
</organism>